<feature type="transmembrane region" description="Helical" evidence="8">
    <location>
        <begin position="90"/>
        <end position="111"/>
    </location>
</feature>
<keyword evidence="6 8" id="KW-1133">Transmembrane helix</keyword>
<dbReference type="AlphaFoldDB" id="A0A161QH02"/>
<evidence type="ECO:0000313" key="10">
    <source>
        <dbReference type="Proteomes" id="UP000075806"/>
    </source>
</evidence>
<feature type="transmembrane region" description="Helical" evidence="8">
    <location>
        <begin position="338"/>
        <end position="356"/>
    </location>
</feature>
<feature type="transmembrane region" description="Helical" evidence="8">
    <location>
        <begin position="118"/>
        <end position="142"/>
    </location>
</feature>
<dbReference type="EMBL" id="LTAO01000034">
    <property type="protein sequence ID" value="KYG28270.1"/>
    <property type="molecule type" value="Genomic_DNA"/>
</dbReference>
<feature type="transmembrane region" description="Helical" evidence="8">
    <location>
        <begin position="148"/>
        <end position="166"/>
    </location>
</feature>
<protein>
    <submittedName>
        <fullName evidence="9">ABC transporter permease</fullName>
    </submittedName>
</protein>
<keyword evidence="3" id="KW-0813">Transport</keyword>
<dbReference type="GO" id="GO:0022857">
    <property type="term" value="F:transmembrane transporter activity"/>
    <property type="evidence" value="ECO:0007669"/>
    <property type="project" value="InterPro"/>
</dbReference>
<proteinExistence type="inferred from homology"/>
<dbReference type="PANTHER" id="PTHR30472">
    <property type="entry name" value="FERRIC ENTEROBACTIN TRANSPORT SYSTEM PERMEASE PROTEIN"/>
    <property type="match status" value="1"/>
</dbReference>
<dbReference type="GO" id="GO:0005886">
    <property type="term" value="C:plasma membrane"/>
    <property type="evidence" value="ECO:0007669"/>
    <property type="project" value="UniProtKB-SubCell"/>
</dbReference>
<organism evidence="9 10">
    <name type="scientific">Alkalihalobacillus trypoxylicola</name>
    <dbReference type="NCBI Taxonomy" id="519424"/>
    <lineage>
        <taxon>Bacteria</taxon>
        <taxon>Bacillati</taxon>
        <taxon>Bacillota</taxon>
        <taxon>Bacilli</taxon>
        <taxon>Bacillales</taxon>
        <taxon>Bacillaceae</taxon>
        <taxon>Alkalihalobacillus</taxon>
    </lineage>
</organism>
<keyword evidence="7 8" id="KW-0472">Membrane</keyword>
<comment type="subcellular location">
    <subcellularLocation>
        <location evidence="1">Cell membrane</location>
        <topology evidence="1">Multi-pass membrane protein</topology>
    </subcellularLocation>
</comment>
<evidence type="ECO:0000256" key="3">
    <source>
        <dbReference type="ARBA" id="ARBA00022448"/>
    </source>
</evidence>
<keyword evidence="10" id="KW-1185">Reference proteome</keyword>
<evidence type="ECO:0000256" key="1">
    <source>
        <dbReference type="ARBA" id="ARBA00004651"/>
    </source>
</evidence>
<feature type="transmembrane region" description="Helical" evidence="8">
    <location>
        <begin position="310"/>
        <end position="329"/>
    </location>
</feature>
<dbReference type="PANTHER" id="PTHR30472:SF67">
    <property type="entry name" value="PERMEASE OF ABC TRANSPORTER-RELATED"/>
    <property type="match status" value="1"/>
</dbReference>
<evidence type="ECO:0000256" key="7">
    <source>
        <dbReference type="ARBA" id="ARBA00023136"/>
    </source>
</evidence>
<keyword evidence="4" id="KW-1003">Cell membrane</keyword>
<gene>
    <name evidence="9" type="ORF">AZF04_10250</name>
</gene>
<evidence type="ECO:0000256" key="6">
    <source>
        <dbReference type="ARBA" id="ARBA00022989"/>
    </source>
</evidence>
<reference evidence="9" key="1">
    <citation type="submission" date="2016-02" db="EMBL/GenBank/DDBJ databases">
        <title>Genome sequence of Bacillus trypoxylicola KCTC 13244(T).</title>
        <authorList>
            <person name="Jeong H."/>
            <person name="Park S.-H."/>
            <person name="Choi S.-K."/>
        </authorList>
    </citation>
    <scope>NUCLEOTIDE SEQUENCE [LARGE SCALE GENOMIC DNA]</scope>
    <source>
        <strain evidence="9">KCTC 13244</strain>
    </source>
</reference>
<dbReference type="SUPFAM" id="SSF81345">
    <property type="entry name" value="ABC transporter involved in vitamin B12 uptake, BtuC"/>
    <property type="match status" value="1"/>
</dbReference>
<feature type="transmembrane region" description="Helical" evidence="8">
    <location>
        <begin position="270"/>
        <end position="298"/>
    </location>
</feature>
<keyword evidence="5 8" id="KW-0812">Transmembrane</keyword>
<dbReference type="Proteomes" id="UP000075806">
    <property type="component" value="Unassembled WGS sequence"/>
</dbReference>
<sequence>MHVMIQNQQNSPINQDDLHYEKRSLKTKFWIIGFLFLLIVSIPIAIGLGPVFIHPTTVTKILFFNVFNGTEVSWSQSDNSIIWMVRTPRVLLAAVVGAALAITGVALQALVRNVLAEPYLLGVSAGASTGAALSLLFGAGAFMGGSALTGSAFIGALSATAMVFALAYSGGRFTSVRLLLAGVAIGYVLNATTSFLIFASDAPEGARNVLFWLLGSLTRATWQSLAIATPLIIIGFIMLFLWARKLDALNLGDDTASALGSKPNIIRAKALCVIALCVGAAVSVSGGIGFVGLIIPHVARLIVGNVHRRLLPVAGLLGASFLIWSDLLARMIFAPRELPLGIVTAIIGAPFLFFLVRRMKS</sequence>
<evidence type="ECO:0000256" key="4">
    <source>
        <dbReference type="ARBA" id="ARBA00022475"/>
    </source>
</evidence>
<dbReference type="InterPro" id="IPR037294">
    <property type="entry name" value="ABC_BtuC-like"/>
</dbReference>
<dbReference type="Pfam" id="PF01032">
    <property type="entry name" value="FecCD"/>
    <property type="match status" value="1"/>
</dbReference>
<evidence type="ECO:0000256" key="5">
    <source>
        <dbReference type="ARBA" id="ARBA00022692"/>
    </source>
</evidence>
<accession>A0A161QH02</accession>
<feature type="transmembrane region" description="Helical" evidence="8">
    <location>
        <begin position="29"/>
        <end position="53"/>
    </location>
</feature>
<evidence type="ECO:0000256" key="8">
    <source>
        <dbReference type="SAM" id="Phobius"/>
    </source>
</evidence>
<dbReference type="InterPro" id="IPR000522">
    <property type="entry name" value="ABC_transptr_permease_BtuC"/>
</dbReference>
<dbReference type="GO" id="GO:0033214">
    <property type="term" value="P:siderophore-iron import into cell"/>
    <property type="evidence" value="ECO:0007669"/>
    <property type="project" value="TreeGrafter"/>
</dbReference>
<name>A0A161QH02_9BACI</name>
<comment type="caution">
    <text evidence="9">The sequence shown here is derived from an EMBL/GenBank/DDBJ whole genome shotgun (WGS) entry which is preliminary data.</text>
</comment>
<feature type="transmembrane region" description="Helical" evidence="8">
    <location>
        <begin position="178"/>
        <end position="200"/>
    </location>
</feature>
<dbReference type="Gene3D" id="1.10.3470.10">
    <property type="entry name" value="ABC transporter involved in vitamin B12 uptake, BtuC"/>
    <property type="match status" value="1"/>
</dbReference>
<comment type="similarity">
    <text evidence="2">Belongs to the binding-protein-dependent transport system permease family. FecCD subfamily.</text>
</comment>
<dbReference type="FunFam" id="1.10.3470.10:FF:000001">
    <property type="entry name" value="Vitamin B12 ABC transporter permease BtuC"/>
    <property type="match status" value="1"/>
</dbReference>
<evidence type="ECO:0000256" key="2">
    <source>
        <dbReference type="ARBA" id="ARBA00007935"/>
    </source>
</evidence>
<dbReference type="CDD" id="cd06550">
    <property type="entry name" value="TM_ABC_iron-siderophores_like"/>
    <property type="match status" value="1"/>
</dbReference>
<dbReference type="STRING" id="519424.AZF04_10250"/>
<evidence type="ECO:0000313" key="9">
    <source>
        <dbReference type="EMBL" id="KYG28270.1"/>
    </source>
</evidence>
<feature type="transmembrane region" description="Helical" evidence="8">
    <location>
        <begin position="220"/>
        <end position="242"/>
    </location>
</feature>